<sequence length="369" mass="38440">MIWVIVFSGLLALAFLDMGVRIGISTKESPITIIRRDLGRWVGVILGCAYILLVLTYQVGNTLGAQVGIASATGSSMIGTVGIWVSVVVALALVWAPGSFYKYLERSMTALVGLMVAIFLVTAFVSHPDWASAAKGLIPTPPEGGISIQFLALLGTSVSVNSAFFVIYSIKEKGTQASSYRESTIVDTVCGGIVSPALMTSLIVVAAAAILPPLGITAIGSGEELAQVLEPVAGSYASVIFGLGIFAAGFTSMMVASAAGGLVLNDALGVSGDLNQRRVRVITSAVLIFGLIATLITGGQLPVQIIVTVQAVTLFFTPFLGLALIWLSNRGSLMGSLRSRWYQNALAIAGWLVLVVGSVLTAHEIVGMF</sequence>
<feature type="transmembrane region" description="Helical" evidence="6">
    <location>
        <begin position="146"/>
        <end position="168"/>
    </location>
</feature>
<dbReference type="InterPro" id="IPR001046">
    <property type="entry name" value="NRAMP_fam"/>
</dbReference>
<organism evidence="7 8">
    <name type="scientific">Mycolicibacterium agri</name>
    <name type="common">Mycobacterium agri</name>
    <dbReference type="NCBI Taxonomy" id="36811"/>
    <lineage>
        <taxon>Bacteria</taxon>
        <taxon>Bacillati</taxon>
        <taxon>Actinomycetota</taxon>
        <taxon>Actinomycetes</taxon>
        <taxon>Mycobacteriales</taxon>
        <taxon>Mycobacteriaceae</taxon>
        <taxon>Mycolicibacterium</taxon>
    </lineage>
</organism>
<accession>A0A7I9VZ74</accession>
<dbReference type="GO" id="GO:0005886">
    <property type="term" value="C:plasma membrane"/>
    <property type="evidence" value="ECO:0007669"/>
    <property type="project" value="TreeGrafter"/>
</dbReference>
<keyword evidence="2" id="KW-0813">Transport</keyword>
<dbReference type="GO" id="GO:0005384">
    <property type="term" value="F:manganese ion transmembrane transporter activity"/>
    <property type="evidence" value="ECO:0007669"/>
    <property type="project" value="TreeGrafter"/>
</dbReference>
<keyword evidence="3 6" id="KW-0812">Transmembrane</keyword>
<dbReference type="GO" id="GO:0034755">
    <property type="term" value="P:iron ion transmembrane transport"/>
    <property type="evidence" value="ECO:0007669"/>
    <property type="project" value="TreeGrafter"/>
</dbReference>
<dbReference type="Proteomes" id="UP000465302">
    <property type="component" value="Unassembled WGS sequence"/>
</dbReference>
<dbReference type="PANTHER" id="PTHR11706">
    <property type="entry name" value="SOLUTE CARRIER PROTEIN FAMILY 11 MEMBER"/>
    <property type="match status" value="1"/>
</dbReference>
<evidence type="ECO:0000256" key="4">
    <source>
        <dbReference type="ARBA" id="ARBA00022989"/>
    </source>
</evidence>
<comment type="subcellular location">
    <subcellularLocation>
        <location evidence="1">Membrane</location>
        <topology evidence="1">Multi-pass membrane protein</topology>
    </subcellularLocation>
</comment>
<feature type="transmembrane region" description="Helical" evidence="6">
    <location>
        <begin position="236"/>
        <end position="260"/>
    </location>
</feature>
<evidence type="ECO:0000256" key="1">
    <source>
        <dbReference type="ARBA" id="ARBA00004141"/>
    </source>
</evidence>
<feature type="transmembrane region" description="Helical" evidence="6">
    <location>
        <begin position="6"/>
        <end position="26"/>
    </location>
</feature>
<keyword evidence="4 6" id="KW-1133">Transmembrane helix</keyword>
<evidence type="ECO:0000313" key="7">
    <source>
        <dbReference type="EMBL" id="GFG50713.1"/>
    </source>
</evidence>
<dbReference type="GO" id="GO:0015086">
    <property type="term" value="F:cadmium ion transmembrane transporter activity"/>
    <property type="evidence" value="ECO:0007669"/>
    <property type="project" value="TreeGrafter"/>
</dbReference>
<evidence type="ECO:0000256" key="2">
    <source>
        <dbReference type="ARBA" id="ARBA00022448"/>
    </source>
</evidence>
<evidence type="ECO:0000256" key="5">
    <source>
        <dbReference type="ARBA" id="ARBA00023136"/>
    </source>
</evidence>
<protein>
    <submittedName>
        <fullName evidence="7">Divalent metal cation transporter MntH</fullName>
    </submittedName>
</protein>
<feature type="transmembrane region" description="Helical" evidence="6">
    <location>
        <begin position="341"/>
        <end position="362"/>
    </location>
</feature>
<proteinExistence type="predicted"/>
<name>A0A7I9VZ74_MYCAG</name>
<evidence type="ECO:0000256" key="6">
    <source>
        <dbReference type="SAM" id="Phobius"/>
    </source>
</evidence>
<feature type="transmembrane region" description="Helical" evidence="6">
    <location>
        <begin position="281"/>
        <end position="299"/>
    </location>
</feature>
<reference evidence="7 8" key="1">
    <citation type="journal article" date="2019" name="Emerg. Microbes Infect.">
        <title>Comprehensive subspecies identification of 175 nontuberculous mycobacteria species based on 7547 genomic profiles.</title>
        <authorList>
            <person name="Matsumoto Y."/>
            <person name="Kinjo T."/>
            <person name="Motooka D."/>
            <person name="Nabeya D."/>
            <person name="Jung N."/>
            <person name="Uechi K."/>
            <person name="Horii T."/>
            <person name="Iida T."/>
            <person name="Fujita J."/>
            <person name="Nakamura S."/>
        </authorList>
    </citation>
    <scope>NUCLEOTIDE SEQUENCE [LARGE SCALE GENOMIC DNA]</scope>
    <source>
        <strain evidence="7 8">JCM 6377</strain>
    </source>
</reference>
<feature type="transmembrane region" description="Helical" evidence="6">
    <location>
        <begin position="77"/>
        <end position="96"/>
    </location>
</feature>
<feature type="transmembrane region" description="Helical" evidence="6">
    <location>
        <begin position="189"/>
        <end position="216"/>
    </location>
</feature>
<dbReference type="Pfam" id="PF01566">
    <property type="entry name" value="Nramp"/>
    <property type="match status" value="1"/>
</dbReference>
<gene>
    <name evidence="7" type="primary">mntH_1</name>
    <name evidence="7" type="ORF">MAGR_21540</name>
</gene>
<feature type="transmembrane region" description="Helical" evidence="6">
    <location>
        <begin position="305"/>
        <end position="329"/>
    </location>
</feature>
<evidence type="ECO:0000256" key="3">
    <source>
        <dbReference type="ARBA" id="ARBA00022692"/>
    </source>
</evidence>
<feature type="transmembrane region" description="Helical" evidence="6">
    <location>
        <begin position="108"/>
        <end position="126"/>
    </location>
</feature>
<evidence type="ECO:0000313" key="8">
    <source>
        <dbReference type="Proteomes" id="UP000465302"/>
    </source>
</evidence>
<dbReference type="PANTHER" id="PTHR11706:SF33">
    <property type="entry name" value="NATURAL RESISTANCE-ASSOCIATED MACROPHAGE PROTEIN 2"/>
    <property type="match status" value="1"/>
</dbReference>
<dbReference type="EMBL" id="BLKS01000001">
    <property type="protein sequence ID" value="GFG50713.1"/>
    <property type="molecule type" value="Genomic_DNA"/>
</dbReference>
<keyword evidence="5 6" id="KW-0472">Membrane</keyword>
<dbReference type="AlphaFoldDB" id="A0A7I9VZ74"/>
<comment type="caution">
    <text evidence="7">The sequence shown here is derived from an EMBL/GenBank/DDBJ whole genome shotgun (WGS) entry which is preliminary data.</text>
</comment>
<feature type="transmembrane region" description="Helical" evidence="6">
    <location>
        <begin position="38"/>
        <end position="57"/>
    </location>
</feature>